<dbReference type="GO" id="GO:0043190">
    <property type="term" value="C:ATP-binding cassette (ABC) transporter complex"/>
    <property type="evidence" value="ECO:0007669"/>
    <property type="project" value="TreeGrafter"/>
</dbReference>
<evidence type="ECO:0000259" key="10">
    <source>
        <dbReference type="PROSITE" id="PS50893"/>
    </source>
</evidence>
<keyword evidence="8" id="KW-0472">Membrane</keyword>
<name>A0A2R7Y3E3_9ARCH</name>
<dbReference type="InterPro" id="IPR003439">
    <property type="entry name" value="ABC_transporter-like_ATP-bd"/>
</dbReference>
<comment type="caution">
    <text evidence="11">The sequence shown here is derived from an EMBL/GenBank/DDBJ whole genome shotgun (WGS) entry which is preliminary data.</text>
</comment>
<evidence type="ECO:0000256" key="1">
    <source>
        <dbReference type="ARBA" id="ARBA00004236"/>
    </source>
</evidence>
<keyword evidence="3" id="KW-0813">Transport</keyword>
<evidence type="ECO:0000256" key="6">
    <source>
        <dbReference type="ARBA" id="ARBA00022840"/>
    </source>
</evidence>
<dbReference type="GO" id="GO:0016887">
    <property type="term" value="F:ATP hydrolysis activity"/>
    <property type="evidence" value="ECO:0007669"/>
    <property type="project" value="InterPro"/>
</dbReference>
<dbReference type="Proteomes" id="UP000244066">
    <property type="component" value="Unassembled WGS sequence"/>
</dbReference>
<dbReference type="SMART" id="SM00382">
    <property type="entry name" value="AAA"/>
    <property type="match status" value="1"/>
</dbReference>
<evidence type="ECO:0000256" key="4">
    <source>
        <dbReference type="ARBA" id="ARBA00022475"/>
    </source>
</evidence>
<evidence type="ECO:0000256" key="8">
    <source>
        <dbReference type="ARBA" id="ARBA00023136"/>
    </source>
</evidence>
<dbReference type="AlphaFoldDB" id="A0A2R7Y3E3"/>
<dbReference type="PANTHER" id="PTHR43553:SF21">
    <property type="entry name" value="ABC TRANSPORTER ATP-BINDING PROTEIN MA_1418-RELATED"/>
    <property type="match status" value="1"/>
</dbReference>
<evidence type="ECO:0000256" key="9">
    <source>
        <dbReference type="ARBA" id="ARBA00025157"/>
    </source>
</evidence>
<protein>
    <recommendedName>
        <fullName evidence="10">ABC transporter domain-containing protein</fullName>
    </recommendedName>
</protein>
<comment type="function">
    <text evidence="9">Probably part of an ABC transporter complex. Responsible for energy coupling to the transport system.</text>
</comment>
<dbReference type="InterPro" id="IPR017871">
    <property type="entry name" value="ABC_transporter-like_CS"/>
</dbReference>
<evidence type="ECO:0000256" key="7">
    <source>
        <dbReference type="ARBA" id="ARBA00022967"/>
    </source>
</evidence>
<dbReference type="InterPro" id="IPR050095">
    <property type="entry name" value="ECF_ABC_transporter_ATP-bd"/>
</dbReference>
<evidence type="ECO:0000313" key="11">
    <source>
        <dbReference type="EMBL" id="PUA32065.1"/>
    </source>
</evidence>
<evidence type="ECO:0000256" key="5">
    <source>
        <dbReference type="ARBA" id="ARBA00022741"/>
    </source>
</evidence>
<dbReference type="GO" id="GO:0042626">
    <property type="term" value="F:ATPase-coupled transmembrane transporter activity"/>
    <property type="evidence" value="ECO:0007669"/>
    <property type="project" value="TreeGrafter"/>
</dbReference>
<proteinExistence type="inferred from homology"/>
<dbReference type="SUPFAM" id="SSF52540">
    <property type="entry name" value="P-loop containing nucleoside triphosphate hydrolases"/>
    <property type="match status" value="1"/>
</dbReference>
<dbReference type="GO" id="GO:0005524">
    <property type="term" value="F:ATP binding"/>
    <property type="evidence" value="ECO:0007669"/>
    <property type="project" value="UniProtKB-KW"/>
</dbReference>
<comment type="subcellular location">
    <subcellularLocation>
        <location evidence="1">Cell membrane</location>
    </subcellularLocation>
</comment>
<gene>
    <name evidence="11" type="ORF">B9J98_04215</name>
</gene>
<dbReference type="InterPro" id="IPR015856">
    <property type="entry name" value="ABC_transpr_CbiO/EcfA_su"/>
</dbReference>
<keyword evidence="4" id="KW-1003">Cell membrane</keyword>
<dbReference type="Gene3D" id="3.40.50.300">
    <property type="entry name" value="P-loop containing nucleotide triphosphate hydrolases"/>
    <property type="match status" value="1"/>
</dbReference>
<dbReference type="CDD" id="cd03225">
    <property type="entry name" value="ABC_cobalt_CbiO_domain1"/>
    <property type="match status" value="1"/>
</dbReference>
<dbReference type="PANTHER" id="PTHR43553">
    <property type="entry name" value="HEAVY METAL TRANSPORTER"/>
    <property type="match status" value="1"/>
</dbReference>
<reference evidence="11 12" key="1">
    <citation type="submission" date="2017-04" db="EMBL/GenBank/DDBJ databases">
        <title>Draft Aigarchaeota genome from a New Zealand hot spring.</title>
        <authorList>
            <person name="Reysenbach A.-L."/>
            <person name="Donaho J.A."/>
            <person name="Gerhart J."/>
            <person name="Kelley J.F."/>
            <person name="Kouba K."/>
            <person name="Podar M."/>
            <person name="Stott M."/>
        </authorList>
    </citation>
    <scope>NUCLEOTIDE SEQUENCE [LARGE SCALE GENOMIC DNA]</scope>
    <source>
        <strain evidence="11">NZ13_MG1</strain>
    </source>
</reference>
<keyword evidence="7" id="KW-1278">Translocase</keyword>
<evidence type="ECO:0000256" key="2">
    <source>
        <dbReference type="ARBA" id="ARBA00005417"/>
    </source>
</evidence>
<dbReference type="PROSITE" id="PS00211">
    <property type="entry name" value="ABC_TRANSPORTER_1"/>
    <property type="match status" value="1"/>
</dbReference>
<dbReference type="FunFam" id="3.40.50.300:FF:000224">
    <property type="entry name" value="Energy-coupling factor transporter ATP-binding protein EcfA"/>
    <property type="match status" value="1"/>
</dbReference>
<organism evidence="11 12">
    <name type="scientific">Candidatus Terraquivivens tikiterensis</name>
    <dbReference type="NCBI Taxonomy" id="1980982"/>
    <lineage>
        <taxon>Archaea</taxon>
        <taxon>Nitrososphaerota</taxon>
        <taxon>Candidatus Wolframiiraptoraceae</taxon>
        <taxon>Candidatus Terraquivivens</taxon>
    </lineage>
</organism>
<dbReference type="InterPro" id="IPR003593">
    <property type="entry name" value="AAA+_ATPase"/>
</dbReference>
<accession>A0A2R7Y3E3</accession>
<feature type="domain" description="ABC transporter" evidence="10">
    <location>
        <begin position="4"/>
        <end position="244"/>
    </location>
</feature>
<comment type="similarity">
    <text evidence="2">Belongs to the ABC transporter superfamily.</text>
</comment>
<sequence>MEIVRVEGLTFAYSGSEAPALRGINLVVEEGEFVLLLGPSGCGKSTLLRCLNGLIPHFYAGRMEGRVVVAGMEVSKTPTYVLSQHVGMVFQNPENQLFSLTVENDVAFALENLGMPREEIKRRVDFALRAVGIEGLRRRSPFELSGGQQQKVAIASVLALMPKLMLFDEPTSSLDPLSAKSVIDTISRIRKEFGTSIVVAEHRVELLADKVDRVVVMHDGRVIRDGRPREVFVQEEMKPYGIPVPKVVSMAKGVNKSLMVFNEVPLSPEEFERGIRGFLLDKVR</sequence>
<evidence type="ECO:0000313" key="12">
    <source>
        <dbReference type="Proteomes" id="UP000244066"/>
    </source>
</evidence>
<dbReference type="Pfam" id="PF00005">
    <property type="entry name" value="ABC_tran"/>
    <property type="match status" value="1"/>
</dbReference>
<keyword evidence="6" id="KW-0067">ATP-binding</keyword>
<dbReference type="InterPro" id="IPR027417">
    <property type="entry name" value="P-loop_NTPase"/>
</dbReference>
<dbReference type="PROSITE" id="PS50893">
    <property type="entry name" value="ABC_TRANSPORTER_2"/>
    <property type="match status" value="1"/>
</dbReference>
<dbReference type="EMBL" id="NDWU01000009">
    <property type="protein sequence ID" value="PUA32065.1"/>
    <property type="molecule type" value="Genomic_DNA"/>
</dbReference>
<evidence type="ECO:0000256" key="3">
    <source>
        <dbReference type="ARBA" id="ARBA00022448"/>
    </source>
</evidence>
<keyword evidence="5" id="KW-0547">Nucleotide-binding</keyword>